<proteinExistence type="predicted"/>
<dbReference type="AlphaFoldDB" id="A0A8X6S9A0"/>
<reference evidence="1" key="1">
    <citation type="submission" date="2020-08" db="EMBL/GenBank/DDBJ databases">
        <title>Multicomponent nature underlies the extraordinary mechanical properties of spider dragline silk.</title>
        <authorList>
            <person name="Kono N."/>
            <person name="Nakamura H."/>
            <person name="Mori M."/>
            <person name="Yoshida Y."/>
            <person name="Ohtoshi R."/>
            <person name="Malay A.D."/>
            <person name="Moran D.A.P."/>
            <person name="Tomita M."/>
            <person name="Numata K."/>
            <person name="Arakawa K."/>
        </authorList>
    </citation>
    <scope>NUCLEOTIDE SEQUENCE</scope>
</reference>
<gene>
    <name evidence="1" type="ORF">TNCV_277151</name>
</gene>
<dbReference type="EMBL" id="BMAU01021268">
    <property type="protein sequence ID" value="GFY07168.1"/>
    <property type="molecule type" value="Genomic_DNA"/>
</dbReference>
<accession>A0A8X6S9A0</accession>
<evidence type="ECO:0000313" key="1">
    <source>
        <dbReference type="EMBL" id="GFY07168.1"/>
    </source>
</evidence>
<keyword evidence="2" id="KW-1185">Reference proteome</keyword>
<dbReference type="Proteomes" id="UP000887159">
    <property type="component" value="Unassembled WGS sequence"/>
</dbReference>
<evidence type="ECO:0000313" key="2">
    <source>
        <dbReference type="Proteomes" id="UP000887159"/>
    </source>
</evidence>
<sequence>MIDLMNAKCKSIFERWFENNTDPILNKITYHSNIRWVAERTGQKKERSPPAPAKYNLNSKTLKAIHSVPTDDVVSRVFIESSALEQMIAIHPGMAAERAGFVSRQAKPEEIYY</sequence>
<name>A0A8X6S9A0_TRICX</name>
<organism evidence="1 2">
    <name type="scientific">Trichonephila clavipes</name>
    <name type="common">Golden silk orbweaver</name>
    <name type="synonym">Nephila clavipes</name>
    <dbReference type="NCBI Taxonomy" id="2585209"/>
    <lineage>
        <taxon>Eukaryota</taxon>
        <taxon>Metazoa</taxon>
        <taxon>Ecdysozoa</taxon>
        <taxon>Arthropoda</taxon>
        <taxon>Chelicerata</taxon>
        <taxon>Arachnida</taxon>
        <taxon>Araneae</taxon>
        <taxon>Araneomorphae</taxon>
        <taxon>Entelegynae</taxon>
        <taxon>Araneoidea</taxon>
        <taxon>Nephilidae</taxon>
        <taxon>Trichonephila</taxon>
    </lineage>
</organism>
<protein>
    <submittedName>
        <fullName evidence="1">Uncharacterized protein</fullName>
    </submittedName>
</protein>
<comment type="caution">
    <text evidence="1">The sequence shown here is derived from an EMBL/GenBank/DDBJ whole genome shotgun (WGS) entry which is preliminary data.</text>
</comment>